<dbReference type="NCBIfam" id="TIGR02506">
    <property type="entry name" value="NrdE_NrdA"/>
    <property type="match status" value="1"/>
</dbReference>
<dbReference type="PROSITE" id="PS00089">
    <property type="entry name" value="RIBORED_LARGE"/>
    <property type="match status" value="1"/>
</dbReference>
<dbReference type="PRINTS" id="PR01183">
    <property type="entry name" value="RIBORDTASEM1"/>
</dbReference>
<dbReference type="RefSeq" id="WP_207399163.1">
    <property type="nucleotide sequence ID" value="NZ_JABRWO010000020.1"/>
</dbReference>
<keyword evidence="2" id="KW-0021">Allosteric enzyme</keyword>
<evidence type="ECO:0000256" key="9">
    <source>
        <dbReference type="PROSITE-ProRule" id="PRU00492"/>
    </source>
</evidence>
<comment type="caution">
    <text evidence="13">The sequence shown here is derived from an EMBL/GenBank/DDBJ whole genome shotgun (WGS) entry which is preliminary data.</text>
</comment>
<dbReference type="InterPro" id="IPR005144">
    <property type="entry name" value="ATP-cone_dom"/>
</dbReference>
<dbReference type="InterPro" id="IPR039718">
    <property type="entry name" value="Rrm1"/>
</dbReference>
<dbReference type="GO" id="GO:0004748">
    <property type="term" value="F:ribonucleoside-diphosphate reductase activity, thioredoxin disulfide as acceptor"/>
    <property type="evidence" value="ECO:0007669"/>
    <property type="project" value="UniProtKB-EC"/>
</dbReference>
<reference evidence="13 14" key="1">
    <citation type="submission" date="2020-05" db="EMBL/GenBank/DDBJ databases">
        <title>Bremerella alba sp. nov., a novel planctomycete isolated from the surface of the macroalga Fucus spiralis.</title>
        <authorList>
            <person name="Godinho O."/>
            <person name="Botelho R."/>
            <person name="Albuquerque L."/>
            <person name="Wiegand S."/>
            <person name="Da Costa M.S."/>
            <person name="Lobo-Da-Cunha A."/>
            <person name="Jogler C."/>
            <person name="Lage O.M."/>
        </authorList>
    </citation>
    <scope>NUCLEOTIDE SEQUENCE [LARGE SCALE GENOMIC DNA]</scope>
    <source>
        <strain evidence="13 14">FF15</strain>
    </source>
</reference>
<gene>
    <name evidence="13" type="ORF">HOV93_50070</name>
</gene>
<evidence type="ECO:0000256" key="10">
    <source>
        <dbReference type="RuleBase" id="RU003410"/>
    </source>
</evidence>
<keyword evidence="4 9" id="KW-0067">ATP-binding</keyword>
<keyword evidence="5 10" id="KW-0560">Oxidoreductase</keyword>
<dbReference type="InterPro" id="IPR013346">
    <property type="entry name" value="NrdE_NrdA_C"/>
</dbReference>
<dbReference type="PANTHER" id="PTHR11573">
    <property type="entry name" value="RIBONUCLEOSIDE-DIPHOSPHATE REDUCTASE LARGE CHAIN"/>
    <property type="match status" value="1"/>
</dbReference>
<sequence>MESKKNPDGMKPTGSQQPVGDDVMTTVTTQVSLDVRKRDGRITSFESARVEQAIERAFRAEIGIADGQPIEGALQLQISEITTNVVNQIENRPFSRDGVDVETIQDAVEIQLMRHGHFSVARRYILYREQHAKLRALRAVESDGTLQAPRIHVKVETGEKQPFDSTRMRRRIYSAVRGLEQNCSAEELVEETYRTLYDGITPQEIYRAMILASRSRIERDPDYDTVAARLMLMVIYNEALGHIHPNEDLAEVCQRQFEEYISVGIEAKRLSEKLREFDLTKIAAALRPERDAAFPYLGLQTIYDRYLLHVEGRRIETPQYFWMRVAMGLAWNEDDKEARAIEFYNILSTFRFTSATPTLFNAGTLHPQLSSCYLSTVMDDLEHIFKVVGDNAMLSKWAGGLGNDWSNIRATNAHIKGTNGQSQGVIPFLKVVNDTAIAVNQGGKRKGAVCSYLESWHMDIEEFLDLRKNTGDDRRRTHDMHTANWIPDLFMKRVRENAQWTLFSPDEVPDLHDLYGKKFQERYEHYEQLADEGKIRMFRRINALELWRKMLTRVFETGHPWITWKDPSNVRSPQDHVGVVHSSNLCTEILLNTSKAETAVCNLGSINMLSHVKDGKLDHEKLQETVNTAVRMLDNVIDINYYPTDEAGNSNRKHRPVGMGMMGFQDALYALGVGYASEEAVEFADESMEAISYYALLASSELAGERGTYETYQGSKWDRGILPIDSMEILEEERGLPIDIDRSSKLDWQVVRDAIAKNGMRNSNVMAIAPTATISTIIGVTQSIEPTYKNLFVKSNLSGEFPQINRRMVQDLKDLGLWDSDMIESLKYYDGGLLEIDRIPDNIKQKYLTAFEVAPQWMIECAARRQKWLDMGQSLNLYMAEPSGKKLHEMYFLAWNKGLKTTYYLRTLSATQVEKSTIDVNKFGIQPRWMKNQSASSNIKVDRDKAAETDDLDQLPEQQPEAKQCNLDGDCESCQ</sequence>
<evidence type="ECO:0000256" key="3">
    <source>
        <dbReference type="ARBA" id="ARBA00022741"/>
    </source>
</evidence>
<evidence type="ECO:0000256" key="7">
    <source>
        <dbReference type="ARBA" id="ARBA00024942"/>
    </source>
</evidence>
<evidence type="ECO:0000259" key="12">
    <source>
        <dbReference type="PROSITE" id="PS51161"/>
    </source>
</evidence>
<dbReference type="Pfam" id="PF02867">
    <property type="entry name" value="Ribonuc_red_lgC"/>
    <property type="match status" value="1"/>
</dbReference>
<evidence type="ECO:0000313" key="13">
    <source>
        <dbReference type="EMBL" id="MBA2117804.1"/>
    </source>
</evidence>
<dbReference type="GO" id="GO:0005971">
    <property type="term" value="C:ribonucleoside-diphosphate reductase complex"/>
    <property type="evidence" value="ECO:0007669"/>
    <property type="project" value="TreeGrafter"/>
</dbReference>
<evidence type="ECO:0000256" key="6">
    <source>
        <dbReference type="ARBA" id="ARBA00023116"/>
    </source>
</evidence>
<accession>A0A7V8VAN4</accession>
<evidence type="ECO:0000256" key="5">
    <source>
        <dbReference type="ARBA" id="ARBA00023002"/>
    </source>
</evidence>
<comment type="function">
    <text evidence="7 10">Provides the precursors necessary for DNA synthesis. Catalyzes the biosynthesis of deoxyribonucleotides from the corresponding ribonucleotides.</text>
</comment>
<comment type="catalytic activity">
    <reaction evidence="8 10">
        <text>a 2'-deoxyribonucleoside 5'-diphosphate + [thioredoxin]-disulfide + H2O = a ribonucleoside 5'-diphosphate + [thioredoxin]-dithiol</text>
        <dbReference type="Rhea" id="RHEA:23252"/>
        <dbReference type="Rhea" id="RHEA-COMP:10698"/>
        <dbReference type="Rhea" id="RHEA-COMP:10700"/>
        <dbReference type="ChEBI" id="CHEBI:15377"/>
        <dbReference type="ChEBI" id="CHEBI:29950"/>
        <dbReference type="ChEBI" id="CHEBI:50058"/>
        <dbReference type="ChEBI" id="CHEBI:57930"/>
        <dbReference type="ChEBI" id="CHEBI:73316"/>
        <dbReference type="EC" id="1.17.4.1"/>
    </reaction>
</comment>
<dbReference type="EC" id="1.17.4.1" evidence="10"/>
<evidence type="ECO:0000256" key="2">
    <source>
        <dbReference type="ARBA" id="ARBA00022533"/>
    </source>
</evidence>
<evidence type="ECO:0000256" key="1">
    <source>
        <dbReference type="ARBA" id="ARBA00010406"/>
    </source>
</evidence>
<comment type="similarity">
    <text evidence="1 10">Belongs to the ribonucleoside diphosphate reductase large chain family.</text>
</comment>
<evidence type="ECO:0000256" key="4">
    <source>
        <dbReference type="ARBA" id="ARBA00022840"/>
    </source>
</evidence>
<keyword evidence="14" id="KW-1185">Reference proteome</keyword>
<evidence type="ECO:0000256" key="8">
    <source>
        <dbReference type="ARBA" id="ARBA00047754"/>
    </source>
</evidence>
<dbReference type="Pfam" id="PF03477">
    <property type="entry name" value="ATP-cone"/>
    <property type="match status" value="1"/>
</dbReference>
<dbReference type="SUPFAM" id="SSF48168">
    <property type="entry name" value="R1 subunit of ribonucleotide reductase, N-terminal domain"/>
    <property type="match status" value="1"/>
</dbReference>
<dbReference type="UniPathway" id="UPA00326"/>
<evidence type="ECO:0000256" key="11">
    <source>
        <dbReference type="SAM" id="MobiDB-lite"/>
    </source>
</evidence>
<dbReference type="NCBIfam" id="NF005544">
    <property type="entry name" value="PRK07207.1"/>
    <property type="match status" value="1"/>
</dbReference>
<dbReference type="AlphaFoldDB" id="A0A7V8VAN4"/>
<dbReference type="PANTHER" id="PTHR11573:SF6">
    <property type="entry name" value="RIBONUCLEOSIDE-DIPHOSPHATE REDUCTASE LARGE SUBUNIT"/>
    <property type="match status" value="1"/>
</dbReference>
<dbReference type="GO" id="GO:0009263">
    <property type="term" value="P:deoxyribonucleotide biosynthetic process"/>
    <property type="evidence" value="ECO:0007669"/>
    <property type="project" value="UniProtKB-KW"/>
</dbReference>
<dbReference type="InterPro" id="IPR008926">
    <property type="entry name" value="RNR_R1-su_N"/>
</dbReference>
<feature type="domain" description="ATP-cone" evidence="12">
    <location>
        <begin position="151"/>
        <end position="241"/>
    </location>
</feature>
<dbReference type="CDD" id="cd01679">
    <property type="entry name" value="RNR_I"/>
    <property type="match status" value="1"/>
</dbReference>
<dbReference type="InterPro" id="IPR013509">
    <property type="entry name" value="RNR_lsu_N"/>
</dbReference>
<feature type="region of interest" description="Disordered" evidence="11">
    <location>
        <begin position="1"/>
        <end position="22"/>
    </location>
</feature>
<evidence type="ECO:0000313" key="14">
    <source>
        <dbReference type="Proteomes" id="UP000551616"/>
    </source>
</evidence>
<name>A0A7V8VAN4_9BACT</name>
<proteinExistence type="inferred from homology"/>
<dbReference type="InterPro" id="IPR000788">
    <property type="entry name" value="RNR_lg_C"/>
</dbReference>
<organism evidence="13 14">
    <name type="scientific">Bremerella alba</name>
    <dbReference type="NCBI Taxonomy" id="980252"/>
    <lineage>
        <taxon>Bacteria</taxon>
        <taxon>Pseudomonadati</taxon>
        <taxon>Planctomycetota</taxon>
        <taxon>Planctomycetia</taxon>
        <taxon>Pirellulales</taxon>
        <taxon>Pirellulaceae</taxon>
        <taxon>Bremerella</taxon>
    </lineage>
</organism>
<dbReference type="PROSITE" id="PS51161">
    <property type="entry name" value="ATP_CONE"/>
    <property type="match status" value="2"/>
</dbReference>
<feature type="domain" description="ATP-cone" evidence="12">
    <location>
        <begin position="33"/>
        <end position="135"/>
    </location>
</feature>
<protein>
    <recommendedName>
        <fullName evidence="10">Ribonucleoside-diphosphate reductase</fullName>
        <ecNumber evidence="10">1.17.4.1</ecNumber>
    </recommendedName>
</protein>
<dbReference type="FunFam" id="3.20.70.20:FF:000009">
    <property type="entry name" value="Ribonucleoside-diphosphate reductase"/>
    <property type="match status" value="1"/>
</dbReference>
<keyword evidence="6 10" id="KW-0215">Deoxyribonucleotide synthesis</keyword>
<dbReference type="Pfam" id="PF00317">
    <property type="entry name" value="Ribonuc_red_lgN"/>
    <property type="match status" value="1"/>
</dbReference>
<feature type="region of interest" description="Disordered" evidence="11">
    <location>
        <begin position="934"/>
        <end position="975"/>
    </location>
</feature>
<keyword evidence="3 9" id="KW-0547">Nucleotide-binding</keyword>
<dbReference type="SUPFAM" id="SSF51998">
    <property type="entry name" value="PFL-like glycyl radical enzymes"/>
    <property type="match status" value="1"/>
</dbReference>
<dbReference type="EMBL" id="JABRWO010000020">
    <property type="protein sequence ID" value="MBA2117804.1"/>
    <property type="molecule type" value="Genomic_DNA"/>
</dbReference>
<dbReference type="GO" id="GO:0005524">
    <property type="term" value="F:ATP binding"/>
    <property type="evidence" value="ECO:0007669"/>
    <property type="project" value="UniProtKB-UniRule"/>
</dbReference>
<dbReference type="Gene3D" id="3.20.70.20">
    <property type="match status" value="1"/>
</dbReference>
<dbReference type="Proteomes" id="UP000551616">
    <property type="component" value="Unassembled WGS sequence"/>
</dbReference>